<dbReference type="RefSeq" id="WP_015555800.1">
    <property type="nucleotide sequence ID" value="NC_021038.1"/>
</dbReference>
<dbReference type="GO" id="GO:0035091">
    <property type="term" value="F:phosphatidylinositol binding"/>
    <property type="evidence" value="ECO:0007669"/>
    <property type="project" value="TreeGrafter"/>
</dbReference>
<evidence type="ECO:0000256" key="1">
    <source>
        <dbReference type="SAM" id="SignalP"/>
    </source>
</evidence>
<dbReference type="InterPro" id="IPR051702">
    <property type="entry name" value="SH3_domain_YSC84-like"/>
</dbReference>
<feature type="signal peptide" evidence="1">
    <location>
        <begin position="1"/>
        <end position="26"/>
    </location>
</feature>
<dbReference type="InterPro" id="IPR007461">
    <property type="entry name" value="Ysc84_actin-binding"/>
</dbReference>
<feature type="chain" id="PRO_5044492188" evidence="1">
    <location>
        <begin position="27"/>
        <end position="234"/>
    </location>
</feature>
<dbReference type="AlphaFoldDB" id="A0AB94IV83"/>
<evidence type="ECO:0000259" key="2">
    <source>
        <dbReference type="Pfam" id="PF04366"/>
    </source>
</evidence>
<keyword evidence="1" id="KW-0732">Signal</keyword>
<evidence type="ECO:0000313" key="4">
    <source>
        <dbReference type="Proteomes" id="UP000008957"/>
    </source>
</evidence>
<dbReference type="PANTHER" id="PTHR15629:SF2">
    <property type="entry name" value="SH3 DOMAIN-CONTAINING YSC84-LIKE PROTEIN 1"/>
    <property type="match status" value="1"/>
</dbReference>
<dbReference type="Pfam" id="PF04366">
    <property type="entry name" value="Ysc84"/>
    <property type="match status" value="1"/>
</dbReference>
<evidence type="ECO:0000313" key="3">
    <source>
        <dbReference type="EMBL" id="CBL27653.1"/>
    </source>
</evidence>
<accession>A0AB94IV83</accession>
<reference evidence="3 4" key="2">
    <citation type="submission" date="2010-03" db="EMBL/GenBank/DDBJ databases">
        <authorList>
            <person name="Pajon A."/>
        </authorList>
    </citation>
    <scope>NUCLEOTIDE SEQUENCE [LARGE SCALE GENOMIC DNA]</scope>
    <source>
        <strain evidence="3 4">SGP1</strain>
    </source>
</reference>
<name>A0AB94IV83_9BACT</name>
<dbReference type="PANTHER" id="PTHR15629">
    <property type="entry name" value="SH3YL1 PROTEIN"/>
    <property type="match status" value="1"/>
</dbReference>
<proteinExistence type="predicted"/>
<gene>
    <name evidence="3" type="ORF">SY1_00750</name>
</gene>
<protein>
    <submittedName>
        <fullName evidence="3">Uncharacterized conserved protein</fullName>
    </submittedName>
</protein>
<dbReference type="EMBL" id="FP929056">
    <property type="protein sequence ID" value="CBL27653.1"/>
    <property type="molecule type" value="Genomic_DNA"/>
</dbReference>
<keyword evidence="4" id="KW-1185">Reference proteome</keyword>
<dbReference type="KEGG" id="sbr:SY1_00750"/>
<feature type="domain" description="Ysc84 actin-binding" evidence="2">
    <location>
        <begin position="108"/>
        <end position="227"/>
    </location>
</feature>
<reference evidence="4" key="1">
    <citation type="submission" date="2010-03" db="EMBL/GenBank/DDBJ databases">
        <title>The genome sequence of Synergistetes sp. SGP1.</title>
        <authorList>
            <consortium name="metaHIT consortium -- http://www.metahit.eu/"/>
            <person name="Pajon A."/>
            <person name="Turner K."/>
            <person name="Parkhill J."/>
            <person name="Wade W."/>
            <person name="Vartoukian S."/>
        </authorList>
    </citation>
    <scope>NUCLEOTIDE SEQUENCE [LARGE SCALE GENOMIC DNA]</scope>
    <source>
        <strain evidence="4">SGP1</strain>
    </source>
</reference>
<organism evidence="3 4">
    <name type="scientific">Fretibacterium fastidiosum</name>
    <dbReference type="NCBI Taxonomy" id="651822"/>
    <lineage>
        <taxon>Bacteria</taxon>
        <taxon>Thermotogati</taxon>
        <taxon>Synergistota</taxon>
        <taxon>Synergistia</taxon>
        <taxon>Synergistales</taxon>
        <taxon>Aminobacteriaceae</taxon>
        <taxon>Fretibacterium</taxon>
    </lineage>
</organism>
<dbReference type="Proteomes" id="UP000008957">
    <property type="component" value="Chromosome"/>
</dbReference>
<sequence length="234" mass="24791">MRTMKVRKGFYGFLAAVLAAAVCASATDRAWAASAQGIISDSIDVLHDMAKQEDADAMADVLKDAHAVAIVPAMVKAGLIIGGEYGEGLILRREKGRWYGPSYYNLGGGSLGLQIGAQKISLVLVVTNEDGVRAFLNSRTKLGADVSVAAGPTGRRAEAATDAQARASIYSYSMTKGLFAGVSLEGSVISVSVKRNEDYWKKKLSADDALKQPAKDKRILPLTGALDNLARKAR</sequence>
<dbReference type="CDD" id="cd11524">
    <property type="entry name" value="SYLF"/>
    <property type="match status" value="1"/>
</dbReference>